<proteinExistence type="predicted"/>
<feature type="compositionally biased region" description="Acidic residues" evidence="9">
    <location>
        <begin position="60"/>
        <end position="75"/>
    </location>
</feature>
<feature type="repeat" description="ANK" evidence="8">
    <location>
        <begin position="274"/>
        <end position="311"/>
    </location>
</feature>
<reference evidence="11" key="1">
    <citation type="submission" date="2023-07" db="EMBL/GenBank/DDBJ databases">
        <authorList>
            <consortium name="AG Swart"/>
            <person name="Singh M."/>
            <person name="Singh A."/>
            <person name="Seah K."/>
            <person name="Emmerich C."/>
        </authorList>
    </citation>
    <scope>NUCLEOTIDE SEQUENCE</scope>
    <source>
        <strain evidence="11">DP1</strain>
    </source>
</reference>
<evidence type="ECO:0000256" key="1">
    <source>
        <dbReference type="ARBA" id="ARBA00004586"/>
    </source>
</evidence>
<dbReference type="PROSITE" id="PS50088">
    <property type="entry name" value="ANK_REPEAT"/>
    <property type="match status" value="1"/>
</dbReference>
<comment type="caution">
    <text evidence="11">The sequence shown here is derived from an EMBL/GenBank/DDBJ whole genome shotgun (WGS) entry which is preliminary data.</text>
</comment>
<feature type="region of interest" description="Disordered" evidence="9">
    <location>
        <begin position="160"/>
        <end position="213"/>
    </location>
</feature>
<dbReference type="Gene3D" id="1.25.40.20">
    <property type="entry name" value="Ankyrin repeat-containing domain"/>
    <property type="match status" value="1"/>
</dbReference>
<accession>A0AAD1U1Z5</accession>
<dbReference type="Proteomes" id="UP001295684">
    <property type="component" value="Unassembled WGS sequence"/>
</dbReference>
<evidence type="ECO:0000256" key="3">
    <source>
        <dbReference type="ARBA" id="ARBA00022824"/>
    </source>
</evidence>
<dbReference type="InterPro" id="IPR036770">
    <property type="entry name" value="Ankyrin_rpt-contain_sf"/>
</dbReference>
<feature type="domain" description="Ankyrin repeat" evidence="10">
    <location>
        <begin position="395"/>
        <end position="530"/>
    </location>
</feature>
<sequence length="693" mass="80640">MESISASSSDGESLYESTLEQVVAFDKKKNKVYKSKSQNSSKRQRKNRKLKRNSRKNFNSDEEYYSDRNDSDEDTNEHHNEKFSAINCHKSIAPYTRKITGGNNKPKENASHMEYSSDSSDNEEDTSRNSGALVTSEGNTNKINIKKYQVEEAMIQNSVMRESHRKKMQRKSRKARQGMKGHSRLEPTKKRKYNFTFSSDDEEEEKQGKIKQRDESILEIDSYENHELTQDSSTGKIFKRNLSLLVFRKDFDGISQQYEHGFITQKDLIKKDHRGNNPLHLAAKLSKLDEEYLLITEYLLEIGGNHKEKDSDGWEMTDEAINNSNIRLLEIIYDFCVKRKKSQIAERQQIINNLKSIPDFYMELKWEFNSTVIPFFSKFTPKDTYKIWKYGSSLRLDFTLVGIEKLKGKRRDMSIIFRDAPSADDPYKDCYVLLLNKDKGIVVDPIEDQDYEEKVAVLQDIMNSESVKADIEMSNLEFRPVTNMWGSQKTSKLNGSKCSEFKLAFESKKRLENKGTDIFQWIEDEYFDTKITQEDHVNRVLQQNPDLEIREPKVQNKTEKRSAYFWLDPNFDLTSRQFFSILETLQNGGSIGIQKLYDFLQHEEINTSLQENGFPVKISIPFGYTINAKMSLNNFEFIEQDATSQPHLLPDGCEDISEVFKISDDLVKVSRKEGMKTMKNKSKRLAFAGFIYS</sequence>
<dbReference type="PANTHER" id="PTHR12447">
    <property type="entry name" value="ANKYRIN REPEAT DOMAIN-CONTAINING PROTEIN 13"/>
    <property type="match status" value="1"/>
</dbReference>
<dbReference type="Pfam" id="PF11904">
    <property type="entry name" value="ANKRD13_C"/>
    <property type="match status" value="2"/>
</dbReference>
<evidence type="ECO:0000256" key="4">
    <source>
        <dbReference type="ARBA" id="ARBA00023043"/>
    </source>
</evidence>
<evidence type="ECO:0000256" key="7">
    <source>
        <dbReference type="ARBA" id="ARBA00037107"/>
    </source>
</evidence>
<evidence type="ECO:0000256" key="9">
    <source>
        <dbReference type="SAM" id="MobiDB-lite"/>
    </source>
</evidence>
<evidence type="ECO:0000256" key="8">
    <source>
        <dbReference type="PROSITE-ProRule" id="PRU00023"/>
    </source>
</evidence>
<gene>
    <name evidence="11" type="ORF">ECRASSUSDP1_LOCUS64</name>
</gene>
<evidence type="ECO:0000313" key="11">
    <source>
        <dbReference type="EMBL" id="CAI2358781.1"/>
    </source>
</evidence>
<dbReference type="InterPro" id="IPR055285">
    <property type="entry name" value="ANKRD13_C"/>
</dbReference>
<comment type="subcellular location">
    <subcellularLocation>
        <location evidence="1">Endoplasmic reticulum membrane</location>
    </subcellularLocation>
</comment>
<comment type="function">
    <text evidence="7">Acts as a molecular chaperone for G protein-coupled receptors, regulating their biogenesis and exit from the ER.</text>
</comment>
<dbReference type="SUPFAM" id="SSF48403">
    <property type="entry name" value="Ankyrin repeat"/>
    <property type="match status" value="1"/>
</dbReference>
<dbReference type="AlphaFoldDB" id="A0AAD1U1Z5"/>
<keyword evidence="2" id="KW-0677">Repeat</keyword>
<evidence type="ECO:0000313" key="12">
    <source>
        <dbReference type="Proteomes" id="UP001295684"/>
    </source>
</evidence>
<protein>
    <recommendedName>
        <fullName evidence="10">Ankyrin repeat domain-containing protein</fullName>
    </recommendedName>
</protein>
<keyword evidence="5" id="KW-0472">Membrane</keyword>
<dbReference type="InterPro" id="IPR021832">
    <property type="entry name" value="ANKRD13"/>
</dbReference>
<feature type="domain" description="Ankyrin repeat" evidence="10">
    <location>
        <begin position="541"/>
        <end position="646"/>
    </location>
</feature>
<name>A0AAD1U1Z5_EUPCR</name>
<feature type="region of interest" description="Disordered" evidence="9">
    <location>
        <begin position="26"/>
        <end position="139"/>
    </location>
</feature>
<keyword evidence="3" id="KW-0256">Endoplasmic reticulum</keyword>
<keyword evidence="12" id="KW-1185">Reference proteome</keyword>
<dbReference type="GO" id="GO:0005789">
    <property type="term" value="C:endoplasmic reticulum membrane"/>
    <property type="evidence" value="ECO:0007669"/>
    <property type="project" value="UniProtKB-SubCell"/>
</dbReference>
<feature type="compositionally biased region" description="Basic residues" evidence="9">
    <location>
        <begin position="163"/>
        <end position="182"/>
    </location>
</feature>
<evidence type="ECO:0000256" key="5">
    <source>
        <dbReference type="ARBA" id="ARBA00023136"/>
    </source>
</evidence>
<dbReference type="InterPro" id="IPR002110">
    <property type="entry name" value="Ankyrin_rpt"/>
</dbReference>
<dbReference type="PANTHER" id="PTHR12447:SF25">
    <property type="entry name" value="ANKYRIN REPEAT DOMAIN-CONTAINING PROTEIN 13C"/>
    <property type="match status" value="1"/>
</dbReference>
<evidence type="ECO:0000256" key="6">
    <source>
        <dbReference type="ARBA" id="ARBA00023186"/>
    </source>
</evidence>
<keyword evidence="4 8" id="KW-0040">ANK repeat</keyword>
<dbReference type="EMBL" id="CAMPGE010000060">
    <property type="protein sequence ID" value="CAI2358781.1"/>
    <property type="molecule type" value="Genomic_DNA"/>
</dbReference>
<organism evidence="11 12">
    <name type="scientific">Euplotes crassus</name>
    <dbReference type="NCBI Taxonomy" id="5936"/>
    <lineage>
        <taxon>Eukaryota</taxon>
        <taxon>Sar</taxon>
        <taxon>Alveolata</taxon>
        <taxon>Ciliophora</taxon>
        <taxon>Intramacronucleata</taxon>
        <taxon>Spirotrichea</taxon>
        <taxon>Hypotrichia</taxon>
        <taxon>Euplotida</taxon>
        <taxon>Euplotidae</taxon>
        <taxon>Moneuplotes</taxon>
    </lineage>
</organism>
<evidence type="ECO:0000256" key="2">
    <source>
        <dbReference type="ARBA" id="ARBA00022737"/>
    </source>
</evidence>
<feature type="compositionally biased region" description="Basic residues" evidence="9">
    <location>
        <begin position="42"/>
        <end position="55"/>
    </location>
</feature>
<keyword evidence="6" id="KW-0143">Chaperone</keyword>
<dbReference type="PROSITE" id="PS50297">
    <property type="entry name" value="ANK_REP_REGION"/>
    <property type="match status" value="1"/>
</dbReference>
<evidence type="ECO:0000259" key="10">
    <source>
        <dbReference type="Pfam" id="PF11904"/>
    </source>
</evidence>